<sequence length="89" mass="8891">MVARPLLAAPFIADGIDAVRDPRSHVARIAPARPLIDRAASVTGVEADDGRLVTATRALGAVTAVAGVGFALGRGPRVCAAVLAVVGVP</sequence>
<dbReference type="EMBL" id="AKFS01000049">
    <property type="protein sequence ID" value="EJF48092.1"/>
    <property type="molecule type" value="Genomic_DNA"/>
</dbReference>
<feature type="non-terminal residue" evidence="1">
    <location>
        <position position="89"/>
    </location>
</feature>
<accession>J0NTA9</accession>
<organism evidence="1 2">
    <name type="scientific">Schaalia georgiae F0490</name>
    <dbReference type="NCBI Taxonomy" id="1125717"/>
    <lineage>
        <taxon>Bacteria</taxon>
        <taxon>Bacillati</taxon>
        <taxon>Actinomycetota</taxon>
        <taxon>Actinomycetes</taxon>
        <taxon>Actinomycetales</taxon>
        <taxon>Actinomycetaceae</taxon>
        <taxon>Schaalia</taxon>
    </lineage>
</organism>
<dbReference type="AlphaFoldDB" id="J0NTA9"/>
<name>J0NTA9_9ACTO</name>
<dbReference type="Proteomes" id="UP000004578">
    <property type="component" value="Unassembled WGS sequence"/>
</dbReference>
<comment type="caution">
    <text evidence="1">The sequence shown here is derived from an EMBL/GenBank/DDBJ whole genome shotgun (WGS) entry which is preliminary data.</text>
</comment>
<evidence type="ECO:0000313" key="1">
    <source>
        <dbReference type="EMBL" id="EJF48092.1"/>
    </source>
</evidence>
<keyword evidence="2" id="KW-1185">Reference proteome</keyword>
<proteinExistence type="predicted"/>
<protein>
    <submittedName>
        <fullName evidence="1">DoxX family protein</fullName>
    </submittedName>
</protein>
<reference evidence="1 2" key="1">
    <citation type="submission" date="2012-05" db="EMBL/GenBank/DDBJ databases">
        <authorList>
            <person name="Harkins D.M."/>
            <person name="Madupu R."/>
            <person name="Durkin A.S."/>
            <person name="Torralba M."/>
            <person name="Methe B."/>
            <person name="Sutton G.G."/>
            <person name="Nelson K.E."/>
        </authorList>
    </citation>
    <scope>NUCLEOTIDE SEQUENCE [LARGE SCALE GENOMIC DNA]</scope>
    <source>
        <strain evidence="1 2">F0490</strain>
    </source>
</reference>
<evidence type="ECO:0000313" key="2">
    <source>
        <dbReference type="Proteomes" id="UP000004578"/>
    </source>
</evidence>
<gene>
    <name evidence="1" type="ORF">HMPREF1317_2190</name>
</gene>